<feature type="active site" description="Nucleophile" evidence="5">
    <location>
        <position position="7"/>
    </location>
</feature>
<evidence type="ECO:0000259" key="6">
    <source>
        <dbReference type="SMART" id="SM00226"/>
    </source>
</evidence>
<evidence type="ECO:0000256" key="4">
    <source>
        <dbReference type="ARBA" id="ARBA00022912"/>
    </source>
</evidence>
<dbReference type="SUPFAM" id="SSF52788">
    <property type="entry name" value="Phosphotyrosine protein phosphatases I"/>
    <property type="match status" value="1"/>
</dbReference>
<dbReference type="PRINTS" id="PR00719">
    <property type="entry name" value="LMWPTPASE"/>
</dbReference>
<evidence type="ECO:0000313" key="8">
    <source>
        <dbReference type="EMBL" id="MDP2539568.1"/>
    </source>
</evidence>
<comment type="similarity">
    <text evidence="1">Belongs to the low molecular weight phosphotyrosine protein phosphatase family.</text>
</comment>
<feature type="active site" description="Proton donor" evidence="5">
    <location>
        <position position="118"/>
    </location>
</feature>
<keyword evidence="4" id="KW-0904">Protein phosphatase</keyword>
<reference evidence="7 9" key="3">
    <citation type="journal article" date="2024" name="Syst. Appl. Microbiol.">
        <title>Helicobacter cappadocius sp. nov., from lizards: The first psychrotrophic Helicobacter species.</title>
        <authorList>
            <person name="Aydin F."/>
            <person name="Tarhane S."/>
            <person name="Karakaya E."/>
            <person name="Abay S."/>
            <person name="Kayman T."/>
            <person name="Guran O."/>
            <person name="Bozkurt E."/>
            <person name="Uzum N."/>
            <person name="Avci A."/>
            <person name="Olgun K."/>
            <person name="Jablonski D."/>
            <person name="Guran C."/>
            <person name="Burcin Saticioglu I."/>
        </authorList>
    </citation>
    <scope>NUCLEOTIDE SEQUENCE [LARGE SCALE GENOMIC DNA]</scope>
    <source>
        <strain evidence="7">Faydin-H75</strain>
        <strain evidence="9">faydin-H76</strain>
    </source>
</reference>
<dbReference type="InterPro" id="IPR017867">
    <property type="entry name" value="Tyr_phospatase_low_mol_wt"/>
</dbReference>
<organism evidence="8 9">
    <name type="scientific">Helicobacter cappadocius</name>
    <dbReference type="NCBI Taxonomy" id="3063998"/>
    <lineage>
        <taxon>Bacteria</taxon>
        <taxon>Pseudomonadati</taxon>
        <taxon>Campylobacterota</taxon>
        <taxon>Epsilonproteobacteria</taxon>
        <taxon>Campylobacterales</taxon>
        <taxon>Helicobacteraceae</taxon>
        <taxon>Helicobacter</taxon>
    </lineage>
</organism>
<evidence type="ECO:0000256" key="1">
    <source>
        <dbReference type="ARBA" id="ARBA00011063"/>
    </source>
</evidence>
<protein>
    <recommendedName>
        <fullName evidence="2">protein-tyrosine-phosphatase</fullName>
        <ecNumber evidence="2">3.1.3.48</ecNumber>
    </recommendedName>
</protein>
<keyword evidence="3 8" id="KW-0378">Hydrolase</keyword>
<dbReference type="Proteomes" id="UP001240777">
    <property type="component" value="Unassembled WGS sequence"/>
</dbReference>
<dbReference type="Proteomes" id="UP001177258">
    <property type="component" value="Unassembled WGS sequence"/>
</dbReference>
<dbReference type="EMBL" id="JAUPEV010000011">
    <property type="protein sequence ID" value="MDO7253640.1"/>
    <property type="molecule type" value="Genomic_DNA"/>
</dbReference>
<comment type="caution">
    <text evidence="8">The sequence shown here is derived from an EMBL/GenBank/DDBJ whole genome shotgun (WGS) entry which is preliminary data.</text>
</comment>
<dbReference type="PANTHER" id="PTHR11717:SF7">
    <property type="entry name" value="LOW MOLECULAR WEIGHT PHOSPHOTYROSINE PROTEIN PHOSPHATASE"/>
    <property type="match status" value="1"/>
</dbReference>
<feature type="active site" description="Nucleophile" evidence="5">
    <location>
        <position position="13"/>
    </location>
</feature>
<sequence>MDILFVCLGNICRSPLAEGIARHYADKLGLNTKVDSAGTSGWHNGESPCEGSIKVARVHNIDISHLKSRKVSIYADIGFDLLVGMDRANIADLLDLGFEKHKVRKLGEFGLKNADVPDPYHYRNSDGFQSVYKMLDTGIRNLFQEYFEIKINYD</sequence>
<accession>A0AA90PZX3</accession>
<dbReference type="PANTHER" id="PTHR11717">
    <property type="entry name" value="LOW MOLECULAR WEIGHT PROTEIN TYROSINE PHOSPHATASE"/>
    <property type="match status" value="1"/>
</dbReference>
<dbReference type="Pfam" id="PF01451">
    <property type="entry name" value="LMWPc"/>
    <property type="match status" value="1"/>
</dbReference>
<reference evidence="8 10" key="1">
    <citation type="submission" date="2023-07" db="EMBL/GenBank/DDBJ databases">
        <title>Unpublished Manusciprt.</title>
        <authorList>
            <person name="Aydin F."/>
            <person name="Tarhane S."/>
            <person name="Saticioglu I.B."/>
            <person name="Karakaya E."/>
            <person name="Abay S."/>
            <person name="Guran O."/>
            <person name="Bozkurt E."/>
            <person name="Uzum N."/>
            <person name="Olgun K."/>
            <person name="Jablonski D."/>
        </authorList>
    </citation>
    <scope>NUCLEOTIDE SEQUENCE</scope>
    <source>
        <strain evidence="10">faydin-H75</strain>
        <strain evidence="8">Faydin-H76</strain>
    </source>
</reference>
<reference evidence="7" key="2">
    <citation type="submission" date="2023-07" db="EMBL/GenBank/DDBJ databases">
        <authorList>
            <person name="Aydin F."/>
            <person name="Tarhane S."/>
            <person name="Saticioglu I.B."/>
            <person name="Karakaya E."/>
            <person name="Abay S."/>
            <person name="Guran O."/>
            <person name="Bozkurt E."/>
            <person name="Uzum N."/>
            <person name="Olgun K."/>
            <person name="Jablonski D."/>
        </authorList>
    </citation>
    <scope>NUCLEOTIDE SEQUENCE</scope>
    <source>
        <strain evidence="7">Faydin-H75</strain>
    </source>
</reference>
<evidence type="ECO:0000313" key="10">
    <source>
        <dbReference type="Proteomes" id="UP001240777"/>
    </source>
</evidence>
<evidence type="ECO:0000256" key="5">
    <source>
        <dbReference type="PIRSR" id="PIRSR617867-1"/>
    </source>
</evidence>
<feature type="domain" description="Phosphotyrosine protein phosphatase I" evidence="6">
    <location>
        <begin position="1"/>
        <end position="145"/>
    </location>
</feature>
<dbReference type="InterPro" id="IPR023485">
    <property type="entry name" value="Ptyr_pPase"/>
</dbReference>
<gene>
    <name evidence="7" type="ORF">Q5I04_06925</name>
    <name evidence="8" type="ORF">Q5I06_07255</name>
</gene>
<proteinExistence type="inferred from homology"/>
<name>A0AA90PZX3_9HELI</name>
<evidence type="ECO:0000313" key="9">
    <source>
        <dbReference type="Proteomes" id="UP001177258"/>
    </source>
</evidence>
<evidence type="ECO:0000313" key="7">
    <source>
        <dbReference type="EMBL" id="MDO7253640.1"/>
    </source>
</evidence>
<dbReference type="EMBL" id="JAUYZK010000011">
    <property type="protein sequence ID" value="MDP2539568.1"/>
    <property type="molecule type" value="Genomic_DNA"/>
</dbReference>
<dbReference type="Gene3D" id="3.40.50.2300">
    <property type="match status" value="1"/>
</dbReference>
<dbReference type="SMART" id="SM00226">
    <property type="entry name" value="LMWPc"/>
    <property type="match status" value="1"/>
</dbReference>
<keyword evidence="10" id="KW-1185">Reference proteome</keyword>
<dbReference type="EC" id="3.1.3.48" evidence="2"/>
<dbReference type="CDD" id="cd16343">
    <property type="entry name" value="LMWPTP"/>
    <property type="match status" value="1"/>
</dbReference>
<evidence type="ECO:0000256" key="2">
    <source>
        <dbReference type="ARBA" id="ARBA00013064"/>
    </source>
</evidence>
<dbReference type="InterPro" id="IPR050438">
    <property type="entry name" value="LMW_PTPase"/>
</dbReference>
<dbReference type="GO" id="GO:0004725">
    <property type="term" value="F:protein tyrosine phosphatase activity"/>
    <property type="evidence" value="ECO:0007669"/>
    <property type="project" value="UniProtKB-EC"/>
</dbReference>
<evidence type="ECO:0000256" key="3">
    <source>
        <dbReference type="ARBA" id="ARBA00022801"/>
    </source>
</evidence>
<dbReference type="AlphaFoldDB" id="A0AA90PZX3"/>
<dbReference type="InterPro" id="IPR036196">
    <property type="entry name" value="Ptyr_pPase_sf"/>
</dbReference>